<proteinExistence type="predicted"/>
<dbReference type="InterPro" id="IPR006578">
    <property type="entry name" value="MADF-dom"/>
</dbReference>
<dbReference type="Proteomes" id="UP001152888">
    <property type="component" value="Unassembled WGS sequence"/>
</dbReference>
<evidence type="ECO:0000313" key="3">
    <source>
        <dbReference type="EMBL" id="CAH1991538.1"/>
    </source>
</evidence>
<reference evidence="3" key="1">
    <citation type="submission" date="2022-03" db="EMBL/GenBank/DDBJ databases">
        <authorList>
            <person name="Sayadi A."/>
        </authorList>
    </citation>
    <scope>NUCLEOTIDE SEQUENCE</scope>
</reference>
<feature type="region of interest" description="Disordered" evidence="1">
    <location>
        <begin position="31"/>
        <end position="79"/>
    </location>
</feature>
<protein>
    <recommendedName>
        <fullName evidence="2">MADF domain-containing protein</fullName>
    </recommendedName>
</protein>
<feature type="domain" description="MADF" evidence="2">
    <location>
        <begin position="3"/>
        <end position="37"/>
    </location>
</feature>
<dbReference type="AlphaFoldDB" id="A0A9P0LBX0"/>
<accession>A0A9P0LBX0</accession>
<dbReference type="PANTHER" id="PTHR21505:SF8">
    <property type="entry name" value="DPT-YFP REPRESSOR BY OVEREXPRESSION, ISOFORM D-RELATED"/>
    <property type="match status" value="1"/>
</dbReference>
<feature type="compositionally biased region" description="Polar residues" evidence="1">
    <location>
        <begin position="36"/>
        <end position="58"/>
    </location>
</feature>
<evidence type="ECO:0000259" key="2">
    <source>
        <dbReference type="Pfam" id="PF10545"/>
    </source>
</evidence>
<evidence type="ECO:0000313" key="4">
    <source>
        <dbReference type="Proteomes" id="UP001152888"/>
    </source>
</evidence>
<name>A0A9P0LBX0_ACAOB</name>
<dbReference type="OrthoDB" id="6152242at2759"/>
<gene>
    <name evidence="3" type="ORF">ACAOBT_LOCUS20334</name>
</gene>
<keyword evidence="4" id="KW-1185">Reference proteome</keyword>
<comment type="caution">
    <text evidence="3">The sequence shown here is derived from an EMBL/GenBank/DDBJ whole genome shotgun (WGS) entry which is preliminary data.</text>
</comment>
<evidence type="ECO:0000256" key="1">
    <source>
        <dbReference type="SAM" id="MobiDB-lite"/>
    </source>
</evidence>
<sequence>MTKVERDATIDNVKKKINSLRAGYRKEFRKVRDSMRTGSGTDQVNNNKNDTEITNHNLSNPATPSTSNASSTRRTRQANEEIAKTISLIGEKLEKPEDEYDAIGKNIAAKLRNMTPTQQGIAEK</sequence>
<dbReference type="PANTHER" id="PTHR21505">
    <property type="entry name" value="MADF DOMAIN-CONTAINING PROTEIN-RELATED"/>
    <property type="match status" value="1"/>
</dbReference>
<organism evidence="3 4">
    <name type="scientific">Acanthoscelides obtectus</name>
    <name type="common">Bean weevil</name>
    <name type="synonym">Bruchus obtectus</name>
    <dbReference type="NCBI Taxonomy" id="200917"/>
    <lineage>
        <taxon>Eukaryota</taxon>
        <taxon>Metazoa</taxon>
        <taxon>Ecdysozoa</taxon>
        <taxon>Arthropoda</taxon>
        <taxon>Hexapoda</taxon>
        <taxon>Insecta</taxon>
        <taxon>Pterygota</taxon>
        <taxon>Neoptera</taxon>
        <taxon>Endopterygota</taxon>
        <taxon>Coleoptera</taxon>
        <taxon>Polyphaga</taxon>
        <taxon>Cucujiformia</taxon>
        <taxon>Chrysomeloidea</taxon>
        <taxon>Chrysomelidae</taxon>
        <taxon>Bruchinae</taxon>
        <taxon>Bruchini</taxon>
        <taxon>Acanthoscelides</taxon>
    </lineage>
</organism>
<feature type="compositionally biased region" description="Low complexity" evidence="1">
    <location>
        <begin position="59"/>
        <end position="72"/>
    </location>
</feature>
<dbReference type="Pfam" id="PF10545">
    <property type="entry name" value="MADF_DNA_bdg"/>
    <property type="match status" value="1"/>
</dbReference>
<dbReference type="EMBL" id="CAKOFQ010007117">
    <property type="protein sequence ID" value="CAH1991538.1"/>
    <property type="molecule type" value="Genomic_DNA"/>
</dbReference>